<dbReference type="RefSeq" id="WP_249995202.1">
    <property type="nucleotide sequence ID" value="NZ_CP116221.1"/>
</dbReference>
<dbReference type="PROSITE" id="PS51257">
    <property type="entry name" value="PROKAR_LIPOPROTEIN"/>
    <property type="match status" value="1"/>
</dbReference>
<keyword evidence="3" id="KW-1185">Reference proteome</keyword>
<gene>
    <name evidence="2" type="ORF">MUN68_002815</name>
</gene>
<evidence type="ECO:0000256" key="1">
    <source>
        <dbReference type="SAM" id="MobiDB-lite"/>
    </source>
</evidence>
<proteinExistence type="predicted"/>
<accession>A0ABY7RZG9</accession>
<protein>
    <recommendedName>
        <fullName evidence="4">Lipoprotein</fullName>
    </recommendedName>
</protein>
<evidence type="ECO:0008006" key="4">
    <source>
        <dbReference type="Google" id="ProtNLM"/>
    </source>
</evidence>
<evidence type="ECO:0000313" key="3">
    <source>
        <dbReference type="Proteomes" id="UP001202717"/>
    </source>
</evidence>
<reference evidence="2 3" key="1">
    <citation type="submission" date="2023-01" db="EMBL/GenBank/DDBJ databases">
        <title>Psychroserpens ponticola sp. nov., isolated from seawater.</title>
        <authorList>
            <person name="Kristyanto S."/>
            <person name="Jung J."/>
            <person name="Kim J.M."/>
            <person name="Jeon C.O."/>
        </authorList>
    </citation>
    <scope>NUCLEOTIDE SEQUENCE [LARGE SCALE GENOMIC DNA]</scope>
    <source>
        <strain evidence="2 3">MSW6</strain>
    </source>
</reference>
<dbReference type="EMBL" id="CP116221">
    <property type="protein sequence ID" value="WCO02433.1"/>
    <property type="molecule type" value="Genomic_DNA"/>
</dbReference>
<evidence type="ECO:0000313" key="2">
    <source>
        <dbReference type="EMBL" id="WCO02433.1"/>
    </source>
</evidence>
<organism evidence="2 3">
    <name type="scientific">Psychroserpens ponticola</name>
    <dbReference type="NCBI Taxonomy" id="2932268"/>
    <lineage>
        <taxon>Bacteria</taxon>
        <taxon>Pseudomonadati</taxon>
        <taxon>Bacteroidota</taxon>
        <taxon>Flavobacteriia</taxon>
        <taxon>Flavobacteriales</taxon>
        <taxon>Flavobacteriaceae</taxon>
        <taxon>Psychroserpens</taxon>
    </lineage>
</organism>
<name>A0ABY7RZG9_9FLAO</name>
<feature type="region of interest" description="Disordered" evidence="1">
    <location>
        <begin position="249"/>
        <end position="291"/>
    </location>
</feature>
<sequence>MELKNYLKTKPQFFIVLGLSLILASCSSTRDFNSNYVITDNELGNDYKNYFNDKAKDYETSFNYDELYFTDLNTYTAKYFSRTTLFGQYQYTGRGNRFNNVTIDNIGLNIYSDFAINNLGRTNWSWTSKQLQSWGWINKGWNTPWNQKNWRSVSNSWNGPIWNYWGWDGEPENSLYDYRGENSWRNTMIFLNPIRKKRHSAYQQVVLNRIKTSPKYASITKRATSDLPRSRPRSKAVKTSNLSLLSKSYISSNNSSTQSNSRSNSTSTVKRSSTNSSSSGSNSLVRKSTKN</sequence>
<dbReference type="Proteomes" id="UP001202717">
    <property type="component" value="Chromosome"/>
</dbReference>